<feature type="binding site" evidence="8">
    <location>
        <position position="51"/>
    </location>
    <ligand>
        <name>[4Fe-4S] cluster</name>
        <dbReference type="ChEBI" id="CHEBI:49883"/>
        <note>4Fe-4S-S-AdoMet</note>
    </ligand>
</feature>
<evidence type="ECO:0000256" key="2">
    <source>
        <dbReference type="ARBA" id="ARBA00022691"/>
    </source>
</evidence>
<keyword evidence="7 8" id="KW-0456">Lyase</keyword>
<organism evidence="13 15">
    <name type="scientific">Halosegnis rubeus</name>
    <dbReference type="NCBI Taxonomy" id="2212850"/>
    <lineage>
        <taxon>Archaea</taxon>
        <taxon>Methanobacteriati</taxon>
        <taxon>Methanobacteriota</taxon>
        <taxon>Stenosarchaea group</taxon>
        <taxon>Halobacteria</taxon>
        <taxon>Halobacteriales</taxon>
        <taxon>Natronomonadaceae</taxon>
        <taxon>Halosegnis</taxon>
    </lineage>
</organism>
<dbReference type="Pfam" id="PF04055">
    <property type="entry name" value="Radical_SAM"/>
    <property type="match status" value="1"/>
</dbReference>
<dbReference type="Gene3D" id="3.20.20.70">
    <property type="entry name" value="Aldolase class I"/>
    <property type="match status" value="1"/>
</dbReference>
<dbReference type="GO" id="GO:0016840">
    <property type="term" value="F:carbon-nitrogen lyase activity"/>
    <property type="evidence" value="ECO:0007669"/>
    <property type="project" value="UniProtKB-UniRule"/>
</dbReference>
<feature type="binding site" evidence="8">
    <location>
        <begin position="53"/>
        <end position="55"/>
    </location>
    <ligand>
        <name>S-adenosyl-L-methionine</name>
        <dbReference type="ChEBI" id="CHEBI:59789"/>
    </ligand>
</feature>
<keyword evidence="3 8" id="KW-0479">Metal-binding</keyword>
<keyword evidence="2 8" id="KW-0949">S-adenosyl-L-methionine</keyword>
<feature type="compositionally biased region" description="Basic and acidic residues" evidence="9">
    <location>
        <begin position="139"/>
        <end position="153"/>
    </location>
</feature>
<accession>A0A5N5UAX9</accession>
<evidence type="ECO:0000313" key="13">
    <source>
        <dbReference type="EMBL" id="KAB7518580.1"/>
    </source>
</evidence>
<evidence type="ECO:0000313" key="15">
    <source>
        <dbReference type="Proteomes" id="UP000326302"/>
    </source>
</evidence>
<evidence type="ECO:0000256" key="3">
    <source>
        <dbReference type="ARBA" id="ARBA00022723"/>
    </source>
</evidence>
<dbReference type="InterPro" id="IPR058240">
    <property type="entry name" value="rSAM_sf"/>
</dbReference>
<dbReference type="HAMAP" id="MF_00917">
    <property type="entry name" value="QueE"/>
    <property type="match status" value="1"/>
</dbReference>
<comment type="subunit">
    <text evidence="8">Homodimer.</text>
</comment>
<dbReference type="OrthoDB" id="371936at2157"/>
<dbReference type="CDD" id="cd01335">
    <property type="entry name" value="Radical_SAM"/>
    <property type="match status" value="1"/>
</dbReference>
<comment type="function">
    <text evidence="8">Catalyzes the complex heterocyclic radical-mediated conversion of 6-carboxy-5,6,7,8-tetrahydropterin (CPH4) to 7-carboxy-7-deazaguanine (CDG), a step common to the biosynthetic pathways of all 7-deazapurine-containing compounds.</text>
</comment>
<keyword evidence="16" id="KW-1185">Reference proteome</keyword>
<comment type="cofactor">
    <cofactor evidence="8">
        <name>Mg(2+)</name>
        <dbReference type="ChEBI" id="CHEBI:18420"/>
    </cofactor>
</comment>
<evidence type="ECO:0000256" key="7">
    <source>
        <dbReference type="ARBA" id="ARBA00023239"/>
    </source>
</evidence>
<dbReference type="EC" id="4.3.99.3" evidence="8"/>
<feature type="binding site" evidence="8">
    <location>
        <position position="88"/>
    </location>
    <ligand>
        <name>substrate</name>
    </ligand>
</feature>
<feature type="binding site" evidence="8">
    <location>
        <begin position="28"/>
        <end position="30"/>
    </location>
    <ligand>
        <name>substrate</name>
    </ligand>
</feature>
<evidence type="ECO:0000313" key="12">
    <source>
        <dbReference type="EMBL" id="KAB7515519.1"/>
    </source>
</evidence>
<protein>
    <recommendedName>
        <fullName evidence="8">7-carboxy-7-deazaguanine synthase</fullName>
        <shortName evidence="8">CDG synthase</shortName>
        <ecNumber evidence="8">4.3.99.3</ecNumber>
    </recommendedName>
    <alternativeName>
        <fullName evidence="8">Archaeosine biosynthesis protein QueE</fullName>
    </alternativeName>
</protein>
<evidence type="ECO:0000259" key="10">
    <source>
        <dbReference type="PROSITE" id="PS51918"/>
    </source>
</evidence>
<evidence type="ECO:0000256" key="4">
    <source>
        <dbReference type="ARBA" id="ARBA00022842"/>
    </source>
</evidence>
<dbReference type="SFLD" id="SFLDS00029">
    <property type="entry name" value="Radical_SAM"/>
    <property type="match status" value="1"/>
</dbReference>
<evidence type="ECO:0000256" key="1">
    <source>
        <dbReference type="ARBA" id="ARBA00022485"/>
    </source>
</evidence>
<accession>A0A5N5U2F2</accession>
<dbReference type="RefSeq" id="WP_152119462.1">
    <property type="nucleotide sequence ID" value="NZ_QJOW01000001.1"/>
</dbReference>
<keyword evidence="5 8" id="KW-0408">Iron</keyword>
<comment type="pathway">
    <text evidence="8">Purine metabolism; 7-cyano-7-deazaguanine biosynthesis.</text>
</comment>
<dbReference type="GO" id="GO:0051539">
    <property type="term" value="F:4 iron, 4 sulfur cluster binding"/>
    <property type="evidence" value="ECO:0007669"/>
    <property type="project" value="UniProtKB-UniRule"/>
</dbReference>
<feature type="binding site" evidence="8">
    <location>
        <position position="47"/>
    </location>
    <ligand>
        <name>[4Fe-4S] cluster</name>
        <dbReference type="ChEBI" id="CHEBI:49883"/>
        <note>4Fe-4S-S-AdoMet</note>
    </ligand>
</feature>
<keyword evidence="6 8" id="KW-0411">Iron-sulfur</keyword>
<feature type="binding site" evidence="8">
    <location>
        <begin position="129"/>
        <end position="131"/>
    </location>
    <ligand>
        <name>S-adenosyl-L-methionine</name>
        <dbReference type="ChEBI" id="CHEBI:59789"/>
    </ligand>
</feature>
<dbReference type="EMBL" id="QKKZ01000007">
    <property type="protein sequence ID" value="KAB7512655.1"/>
    <property type="molecule type" value="Genomic_DNA"/>
</dbReference>
<sequence>MPVSDTAPEQASEPDGDALPVNELFASLQGEGKLAGIPSTFVRTSGCNLRCWYCDSYHTSWEPTGAWMAVEEIREQVASRDPDHLVLTGGEPVIHDAAVDLLGAVEMHTTVETNGTRYVDADIDLASISPKLANSTPTPDRDPAGDGEWADRHDERRIDHDALTRLIDSYEFQLKFVVADESPVDEIESLLADLRGSTTREIRDADVLLMPEGATRERLDETRAVAARLAEEYGYRYTPRIHVDLWNDAPER</sequence>
<dbReference type="EMBL" id="QMDY01000007">
    <property type="protein sequence ID" value="KAB7515519.1"/>
    <property type="molecule type" value="Genomic_DNA"/>
</dbReference>
<feature type="binding site" evidence="8">
    <location>
        <position position="90"/>
    </location>
    <ligand>
        <name>S-adenosyl-L-methionine</name>
        <dbReference type="ChEBI" id="CHEBI:59789"/>
    </ligand>
</feature>
<feature type="region of interest" description="Disordered" evidence="9">
    <location>
        <begin position="130"/>
        <end position="153"/>
    </location>
</feature>
<feature type="binding site" evidence="8">
    <location>
        <position position="56"/>
    </location>
    <ligand>
        <name>Mg(2+)</name>
        <dbReference type="ChEBI" id="CHEBI:18420"/>
    </ligand>
</feature>
<comment type="similarity">
    <text evidence="8">Belongs to the radical SAM superfamily. 7-carboxy-7-deazaguanine synthase family.</text>
</comment>
<feature type="binding site" evidence="8">
    <location>
        <position position="43"/>
    </location>
    <ligand>
        <name>substrate</name>
    </ligand>
</feature>
<dbReference type="SUPFAM" id="SSF102114">
    <property type="entry name" value="Radical SAM enzymes"/>
    <property type="match status" value="1"/>
</dbReference>
<evidence type="ECO:0000256" key="6">
    <source>
        <dbReference type="ARBA" id="ARBA00023014"/>
    </source>
</evidence>
<dbReference type="InterPro" id="IPR013785">
    <property type="entry name" value="Aldolase_TIM"/>
</dbReference>
<comment type="caution">
    <text evidence="13">The sequence shown here is derived from an EMBL/GenBank/DDBJ whole genome shotgun (WGS) entry which is preliminary data.</text>
</comment>
<comment type="catalytic activity">
    <reaction evidence="8">
        <text>6-carboxy-5,6,7,8-tetrahydropterin + H(+) = 7-carboxy-7-carbaguanine + NH4(+)</text>
        <dbReference type="Rhea" id="RHEA:27974"/>
        <dbReference type="ChEBI" id="CHEBI:15378"/>
        <dbReference type="ChEBI" id="CHEBI:28938"/>
        <dbReference type="ChEBI" id="CHEBI:61032"/>
        <dbReference type="ChEBI" id="CHEBI:61036"/>
        <dbReference type="EC" id="4.3.99.3"/>
    </reaction>
</comment>
<dbReference type="EMBL" id="QJOW01000001">
    <property type="protein sequence ID" value="KAB7518580.1"/>
    <property type="molecule type" value="Genomic_DNA"/>
</dbReference>
<name>A0A5N5UK01_9EURY</name>
<keyword evidence="1 8" id="KW-0004">4Fe-4S</keyword>
<dbReference type="PROSITE" id="PS51918">
    <property type="entry name" value="RADICAL_SAM"/>
    <property type="match status" value="1"/>
</dbReference>
<dbReference type="UniPathway" id="UPA00391"/>
<dbReference type="InterPro" id="IPR007197">
    <property type="entry name" value="rSAM"/>
</dbReference>
<evidence type="ECO:0000256" key="8">
    <source>
        <dbReference type="HAMAP-Rule" id="MF_00917"/>
    </source>
</evidence>
<feature type="domain" description="Radical SAM core" evidence="10">
    <location>
        <begin position="34"/>
        <end position="248"/>
    </location>
</feature>
<dbReference type="Proteomes" id="UP000326865">
    <property type="component" value="Unassembled WGS sequence"/>
</dbReference>
<reference evidence="14 15" key="1">
    <citation type="submission" date="2019-10" db="EMBL/GenBank/DDBJ databases">
        <title>Unraveling microbial dark matter from salterns through culturing: the case of the genus Halosegnis.</title>
        <authorList>
            <person name="Duran-Viseras A."/>
            <person name="Andrei A.-S."/>
            <person name="Vera-Gargallo B."/>
            <person name="Ghai R."/>
            <person name="Sanchez-Porro C."/>
            <person name="Ventosa A."/>
        </authorList>
    </citation>
    <scope>NUCLEOTIDE SEQUENCE [LARGE SCALE GENOMIC DNA]</scope>
    <source>
        <strain evidence="13 15">F17-44</strain>
        <strain evidence="11 16">F18-79</strain>
        <strain evidence="12 14">F19-13</strain>
    </source>
</reference>
<evidence type="ECO:0000256" key="5">
    <source>
        <dbReference type="ARBA" id="ARBA00023004"/>
    </source>
</evidence>
<dbReference type="GO" id="GO:0000287">
    <property type="term" value="F:magnesium ion binding"/>
    <property type="evidence" value="ECO:0007669"/>
    <property type="project" value="UniProtKB-UniRule"/>
</dbReference>
<dbReference type="Proteomes" id="UP000326207">
    <property type="component" value="Unassembled WGS sequence"/>
</dbReference>
<dbReference type="AlphaFoldDB" id="A0A5N5UK01"/>
<evidence type="ECO:0000313" key="16">
    <source>
        <dbReference type="Proteomes" id="UP000326865"/>
    </source>
</evidence>
<dbReference type="PANTHER" id="PTHR42836">
    <property type="entry name" value="7-CARBOXY-7-DEAZAGUANINE SYNTHASE"/>
    <property type="match status" value="1"/>
</dbReference>
<gene>
    <name evidence="8" type="primary">queE</name>
    <name evidence="11" type="ORF">DM867_12095</name>
    <name evidence="13" type="ORF">DMP03_04295</name>
    <name evidence="12" type="ORF">DP108_11160</name>
</gene>
<dbReference type="PIRSF" id="PIRSF000370">
    <property type="entry name" value="QueE"/>
    <property type="match status" value="1"/>
</dbReference>
<evidence type="ECO:0000256" key="9">
    <source>
        <dbReference type="SAM" id="MobiDB-lite"/>
    </source>
</evidence>
<dbReference type="InterPro" id="IPR024924">
    <property type="entry name" value="7-CO-7-deazaguanine_synth-like"/>
</dbReference>
<evidence type="ECO:0000313" key="14">
    <source>
        <dbReference type="Proteomes" id="UP000326207"/>
    </source>
</evidence>
<dbReference type="Proteomes" id="UP000326302">
    <property type="component" value="Unassembled WGS sequence"/>
</dbReference>
<dbReference type="PANTHER" id="PTHR42836:SF1">
    <property type="entry name" value="7-CARBOXY-7-DEAZAGUANINE SYNTHASE"/>
    <property type="match status" value="1"/>
</dbReference>
<keyword evidence="4 8" id="KW-0460">Magnesium</keyword>
<comment type="cofactor">
    <cofactor evidence="8">
        <name>S-adenosyl-L-methionine</name>
        <dbReference type="ChEBI" id="CHEBI:59789"/>
    </cofactor>
    <text evidence="8">Binds 1 S-adenosyl-L-methionine per subunit.</text>
</comment>
<proteinExistence type="inferred from homology"/>
<evidence type="ECO:0000313" key="11">
    <source>
        <dbReference type="EMBL" id="KAB7512655.1"/>
    </source>
</evidence>
<feature type="binding site" evidence="8">
    <location>
        <position position="54"/>
    </location>
    <ligand>
        <name>[4Fe-4S] cluster</name>
        <dbReference type="ChEBI" id="CHEBI:49883"/>
        <note>4Fe-4S-S-AdoMet</note>
    </ligand>
</feature>
<comment type="caution">
    <text evidence="8">Lacks conserved residue(s) required for the propagation of feature annotation.</text>
</comment>
<comment type="cofactor">
    <cofactor evidence="8">
        <name>[4Fe-4S] cluster</name>
        <dbReference type="ChEBI" id="CHEBI:49883"/>
    </cofactor>
    <text evidence="8">Binds 1 [4Fe-4S] cluster. The cluster is coordinated with 3 cysteines and an exchangeable S-adenosyl-L-methionine.</text>
</comment>
<accession>A0A5N5UK01</accession>
<dbReference type="GO" id="GO:1904047">
    <property type="term" value="F:S-adenosyl-L-methionine binding"/>
    <property type="evidence" value="ECO:0007669"/>
    <property type="project" value="UniProtKB-UniRule"/>
</dbReference>